<keyword evidence="3" id="KW-0805">Transcription regulation</keyword>
<dbReference type="Gene3D" id="3.30.450.40">
    <property type="match status" value="1"/>
</dbReference>
<dbReference type="Gene3D" id="1.10.10.10">
    <property type="entry name" value="Winged helix-like DNA-binding domain superfamily/Winged helix DNA-binding domain"/>
    <property type="match status" value="1"/>
</dbReference>
<evidence type="ECO:0000256" key="4">
    <source>
        <dbReference type="ARBA" id="ARBA00023163"/>
    </source>
</evidence>
<accession>A0A1H5D7W7</accession>
<evidence type="ECO:0000259" key="5">
    <source>
        <dbReference type="PROSITE" id="PS50921"/>
    </source>
</evidence>
<dbReference type="InterPro" id="IPR029016">
    <property type="entry name" value="GAF-like_dom_sf"/>
</dbReference>
<feature type="domain" description="ANTAR" evidence="5">
    <location>
        <begin position="170"/>
        <end position="231"/>
    </location>
</feature>
<keyword evidence="2" id="KW-0418">Kinase</keyword>
<evidence type="ECO:0000256" key="2">
    <source>
        <dbReference type="ARBA" id="ARBA00022777"/>
    </source>
</evidence>
<name>A0A1H5D7W7_9MICO</name>
<dbReference type="InterPro" id="IPR011006">
    <property type="entry name" value="CheY-like_superfamily"/>
</dbReference>
<protein>
    <submittedName>
        <fullName evidence="6">Two-component response regulator, AmiR/NasT family, consists of REC and RNA-binding antiterminator (ANTAR) domains</fullName>
    </submittedName>
</protein>
<dbReference type="InterPro" id="IPR003018">
    <property type="entry name" value="GAF"/>
</dbReference>
<dbReference type="GO" id="GO:0016301">
    <property type="term" value="F:kinase activity"/>
    <property type="evidence" value="ECO:0007669"/>
    <property type="project" value="UniProtKB-KW"/>
</dbReference>
<proteinExistence type="predicted"/>
<dbReference type="InterPro" id="IPR005561">
    <property type="entry name" value="ANTAR"/>
</dbReference>
<dbReference type="OrthoDB" id="3688893at2"/>
<evidence type="ECO:0000256" key="1">
    <source>
        <dbReference type="ARBA" id="ARBA00022679"/>
    </source>
</evidence>
<dbReference type="Pfam" id="PF03861">
    <property type="entry name" value="ANTAR"/>
    <property type="match status" value="1"/>
</dbReference>
<dbReference type="RefSeq" id="WP_089771619.1">
    <property type="nucleotide sequence ID" value="NZ_FNTX01000001.1"/>
</dbReference>
<dbReference type="SMART" id="SM01012">
    <property type="entry name" value="ANTAR"/>
    <property type="match status" value="1"/>
</dbReference>
<reference evidence="7" key="1">
    <citation type="submission" date="2016-10" db="EMBL/GenBank/DDBJ databases">
        <authorList>
            <person name="Varghese N."/>
            <person name="Submissions S."/>
        </authorList>
    </citation>
    <scope>NUCLEOTIDE SEQUENCE [LARGE SCALE GENOMIC DNA]</scope>
    <source>
        <strain evidence="7">DSM 21368</strain>
    </source>
</reference>
<organism evidence="6 7">
    <name type="scientific">Ruania alba</name>
    <dbReference type="NCBI Taxonomy" id="648782"/>
    <lineage>
        <taxon>Bacteria</taxon>
        <taxon>Bacillati</taxon>
        <taxon>Actinomycetota</taxon>
        <taxon>Actinomycetes</taxon>
        <taxon>Micrococcales</taxon>
        <taxon>Ruaniaceae</taxon>
        <taxon>Ruania</taxon>
    </lineage>
</organism>
<dbReference type="InterPro" id="IPR012074">
    <property type="entry name" value="GAF_ANTAR"/>
</dbReference>
<keyword evidence="7" id="KW-1185">Reference proteome</keyword>
<dbReference type="EMBL" id="FNTX01000001">
    <property type="protein sequence ID" value="SED74937.1"/>
    <property type="molecule type" value="Genomic_DNA"/>
</dbReference>
<dbReference type="InterPro" id="IPR036388">
    <property type="entry name" value="WH-like_DNA-bd_sf"/>
</dbReference>
<gene>
    <name evidence="6" type="ORF">SAMN04488554_0596</name>
</gene>
<evidence type="ECO:0000313" key="6">
    <source>
        <dbReference type="EMBL" id="SED74937.1"/>
    </source>
</evidence>
<dbReference type="AlphaFoldDB" id="A0A1H5D7W7"/>
<dbReference type="Proteomes" id="UP000199220">
    <property type="component" value="Unassembled WGS sequence"/>
</dbReference>
<dbReference type="SUPFAM" id="SSF55781">
    <property type="entry name" value="GAF domain-like"/>
    <property type="match status" value="1"/>
</dbReference>
<evidence type="ECO:0000256" key="3">
    <source>
        <dbReference type="ARBA" id="ARBA00023015"/>
    </source>
</evidence>
<dbReference type="GO" id="GO:0003723">
    <property type="term" value="F:RNA binding"/>
    <property type="evidence" value="ECO:0007669"/>
    <property type="project" value="InterPro"/>
</dbReference>
<sequence length="240" mass="25950">MATTNHSLARERSLSMFEQLGELLYTGDDYGSAYHAICSATRVLVTGCDHASLMMREGDRWSTPAATDEIALRIDQIERAAGTGPCVDAIEDDAPQLAPDLNDPDAPWPRLRSLLLEQTPIRGMLGFRIVRQGRKVAALNLFSDRPNGFTDDGVNQAAILAAFSSVALQAAADRQDVITLRGGLTSNREIGKAIGLLMAYHRISDDAAFEMLRTTSNELNTKLATVAEQVVAGHVRQLGG</sequence>
<evidence type="ECO:0000313" key="7">
    <source>
        <dbReference type="Proteomes" id="UP000199220"/>
    </source>
</evidence>
<dbReference type="Pfam" id="PF13185">
    <property type="entry name" value="GAF_2"/>
    <property type="match status" value="1"/>
</dbReference>
<keyword evidence="4" id="KW-0804">Transcription</keyword>
<dbReference type="SUPFAM" id="SSF52172">
    <property type="entry name" value="CheY-like"/>
    <property type="match status" value="1"/>
</dbReference>
<dbReference type="PIRSF" id="PIRSF036625">
    <property type="entry name" value="GAF_ANTAR"/>
    <property type="match status" value="1"/>
</dbReference>
<dbReference type="STRING" id="648782.SAMN04488554_0596"/>
<keyword evidence="1" id="KW-0808">Transferase</keyword>
<dbReference type="PROSITE" id="PS50921">
    <property type="entry name" value="ANTAR"/>
    <property type="match status" value="1"/>
</dbReference>